<dbReference type="EMBL" id="JACIBV010000002">
    <property type="protein sequence ID" value="MBB3733124.1"/>
    <property type="molecule type" value="Genomic_DNA"/>
</dbReference>
<organism evidence="1 2">
    <name type="scientific">Nonomuraea dietziae</name>
    <dbReference type="NCBI Taxonomy" id="65515"/>
    <lineage>
        <taxon>Bacteria</taxon>
        <taxon>Bacillati</taxon>
        <taxon>Actinomycetota</taxon>
        <taxon>Actinomycetes</taxon>
        <taxon>Streptosporangiales</taxon>
        <taxon>Streptosporangiaceae</taxon>
        <taxon>Nonomuraea</taxon>
    </lineage>
</organism>
<keyword evidence="2" id="KW-1185">Reference proteome</keyword>
<sequence>MTTARRLRPVIDRVFAFDDAPAAYRHHASGEAFGKVVIAVKRG</sequence>
<dbReference type="GeneID" id="95396240"/>
<gene>
    <name evidence="1" type="ORF">FHR33_009071</name>
</gene>
<dbReference type="RefSeq" id="WP_312896052.1">
    <property type="nucleotide sequence ID" value="NZ_BAAAXX010000126.1"/>
</dbReference>
<evidence type="ECO:0000313" key="2">
    <source>
        <dbReference type="Proteomes" id="UP000579945"/>
    </source>
</evidence>
<dbReference type="Proteomes" id="UP000579945">
    <property type="component" value="Unassembled WGS sequence"/>
</dbReference>
<name>A0A7W5VBS7_9ACTN</name>
<reference evidence="1 2" key="1">
    <citation type="submission" date="2020-08" db="EMBL/GenBank/DDBJ databases">
        <title>Sequencing the genomes of 1000 actinobacteria strains.</title>
        <authorList>
            <person name="Klenk H.-P."/>
        </authorList>
    </citation>
    <scope>NUCLEOTIDE SEQUENCE [LARGE SCALE GENOMIC DNA]</scope>
    <source>
        <strain evidence="1 2">DSM 44320</strain>
    </source>
</reference>
<proteinExistence type="predicted"/>
<accession>A0A7W5VBS7</accession>
<comment type="caution">
    <text evidence="1">The sequence shown here is derived from an EMBL/GenBank/DDBJ whole genome shotgun (WGS) entry which is preliminary data.</text>
</comment>
<protein>
    <submittedName>
        <fullName evidence="1">NADPH:quinone reductase-like Zn-dependent oxidoreductase</fullName>
    </submittedName>
</protein>
<evidence type="ECO:0000313" key="1">
    <source>
        <dbReference type="EMBL" id="MBB3733124.1"/>
    </source>
</evidence>
<dbReference type="Pfam" id="PF13602">
    <property type="entry name" value="ADH_zinc_N_2"/>
    <property type="match status" value="1"/>
</dbReference>
<dbReference type="Gene3D" id="3.90.180.10">
    <property type="entry name" value="Medium-chain alcohol dehydrogenases, catalytic domain"/>
    <property type="match status" value="1"/>
</dbReference>
<dbReference type="AlphaFoldDB" id="A0A7W5VBS7"/>